<evidence type="ECO:0000313" key="14">
    <source>
        <dbReference type="EMBL" id="AZF72709.1"/>
    </source>
</evidence>
<dbReference type="InterPro" id="IPR029061">
    <property type="entry name" value="THDP-binding"/>
</dbReference>
<dbReference type="Proteomes" id="UP000594632">
    <property type="component" value="Chromosome"/>
</dbReference>
<dbReference type="GO" id="GO:0006979">
    <property type="term" value="P:response to oxidative stress"/>
    <property type="evidence" value="ECO:0007669"/>
    <property type="project" value="TreeGrafter"/>
</dbReference>
<dbReference type="Pfam" id="PF01855">
    <property type="entry name" value="POR_N"/>
    <property type="match status" value="1"/>
</dbReference>
<sequence length="400" mass="44641">MIRKIISGNEAVALGVKLARVGVTGIYPITPQTTIIEKLAEMRAKGEIETEIVRVESEHSAMAATFGAALGGVRAFTATASQGLLYMHEMVWWVAGSRVPVVMVVGTRAVGAPWNIWNEHTDFTSERDSGWIMAFASNPQEALDLTLQAFRISEDERVFLPMMIGMDGFILSHTKTNVLIPDQDQVDDFLPPRRQPYVIDPEDPVGMGNIFPPEGYMRLRESIDLALRNSEDVIKEIGREYNKKINPLGDYSTLNVSYKLEDADYAVVLMGAWAGDAMEAVDTLREKGIKIGMLRIRYLRPWSEKEIRNTLKDKKAVLVLDRSTSFGRGGGPLYVEIKSTISNVVPQIKGVVSGLGGVTVNKNDLVYIFNKFVEGLKDDVIWYYPKEVGKIELRTPRDIE</sequence>
<dbReference type="FunFam" id="3.40.50.970:FF:000012">
    <property type="entry name" value="Pyruvate:ferredoxin (Flavodoxin) oxidoreductase"/>
    <property type="match status" value="1"/>
</dbReference>
<dbReference type="InterPro" id="IPR050722">
    <property type="entry name" value="Pyruvate:ferred/Flavod_OxRd"/>
</dbReference>
<keyword evidence="5" id="KW-0560">Oxidoreductase</keyword>
<evidence type="ECO:0000313" key="20">
    <source>
        <dbReference type="EMBL" id="SAI86434.1"/>
    </source>
</evidence>
<dbReference type="FunFam" id="3.40.50.920:FF:000010">
    <property type="entry name" value="Pyruvate ferredoxin oxidoreductase, alpha subunit"/>
    <property type="match status" value="1"/>
</dbReference>
<dbReference type="Proteomes" id="UP000282269">
    <property type="component" value="Chromosome"/>
</dbReference>
<evidence type="ECO:0000256" key="4">
    <source>
        <dbReference type="ARBA" id="ARBA00012691"/>
    </source>
</evidence>
<dbReference type="Proteomes" id="UP000275843">
    <property type="component" value="Chromosome"/>
</dbReference>
<dbReference type="Proteomes" id="UP000033106">
    <property type="component" value="Chromosome"/>
</dbReference>
<dbReference type="Proteomes" id="UP000033057">
    <property type="component" value="Chromosome"/>
</dbReference>
<evidence type="ECO:0000313" key="9">
    <source>
        <dbReference type="EMBL" id="AKA72958.1"/>
    </source>
</evidence>
<organism evidence="11 23">
    <name type="scientific">Saccharolobus solfataricus</name>
    <name type="common">Sulfolobus solfataricus</name>
    <dbReference type="NCBI Taxonomy" id="2287"/>
    <lineage>
        <taxon>Archaea</taxon>
        <taxon>Thermoproteota</taxon>
        <taxon>Thermoprotei</taxon>
        <taxon>Sulfolobales</taxon>
        <taxon>Sulfolobaceae</taxon>
        <taxon>Saccharolobus</taxon>
    </lineage>
</organism>
<evidence type="ECO:0000313" key="28">
    <source>
        <dbReference type="Proteomes" id="UP000273443"/>
    </source>
</evidence>
<evidence type="ECO:0000313" key="29">
    <source>
        <dbReference type="Proteomes" id="UP000275843"/>
    </source>
</evidence>
<dbReference type="EMBL" id="CP033239">
    <property type="protein sequence ID" value="AZF77940.1"/>
    <property type="molecule type" value="Genomic_DNA"/>
</dbReference>
<dbReference type="OrthoDB" id="372068at2157"/>
<evidence type="ECO:0000256" key="2">
    <source>
        <dbReference type="ARBA" id="ARBA00011595"/>
    </source>
</evidence>
<dbReference type="RefSeq" id="WP_009990252.1">
    <property type="nucleotide sequence ID" value="NZ_CP011055.2"/>
</dbReference>
<evidence type="ECO:0000313" key="21">
    <source>
        <dbReference type="Proteomes" id="UP000033057"/>
    </source>
</evidence>
<dbReference type="PATRIC" id="fig|2287.6.peg.584"/>
<evidence type="ECO:0000256" key="5">
    <source>
        <dbReference type="ARBA" id="ARBA00023002"/>
    </source>
</evidence>
<dbReference type="KEGG" id="ssol:SULB_0561"/>
<dbReference type="Proteomes" id="UP000267993">
    <property type="component" value="Chromosome"/>
</dbReference>
<evidence type="ECO:0000256" key="6">
    <source>
        <dbReference type="ARBA" id="ARBA00048893"/>
    </source>
</evidence>
<evidence type="ECO:0000256" key="3">
    <source>
        <dbReference type="ARBA" id="ARBA00011631"/>
    </source>
</evidence>
<dbReference type="InterPro" id="IPR009014">
    <property type="entry name" value="Transketo_C/PFOR_II"/>
</dbReference>
<dbReference type="EMBL" id="CP011056">
    <property type="protein sequence ID" value="AKA75657.1"/>
    <property type="molecule type" value="Genomic_DNA"/>
</dbReference>
<proteinExistence type="predicted"/>
<evidence type="ECO:0000313" key="18">
    <source>
        <dbReference type="EMBL" id="AZF83154.1"/>
    </source>
</evidence>
<comment type="catalytic activity">
    <reaction evidence="6">
        <text>a 2-oxocarboxylate + 2 oxidized [2Fe-2S]-[ferredoxin] + CoA = an acyl-CoA + 2 reduced [2Fe-2S]-[ferredoxin] + CO2 + H(+)</text>
        <dbReference type="Rhea" id="RHEA:42316"/>
        <dbReference type="Rhea" id="RHEA-COMP:10000"/>
        <dbReference type="Rhea" id="RHEA-COMP:10001"/>
        <dbReference type="ChEBI" id="CHEBI:15378"/>
        <dbReference type="ChEBI" id="CHEBI:16526"/>
        <dbReference type="ChEBI" id="CHEBI:33737"/>
        <dbReference type="ChEBI" id="CHEBI:33738"/>
        <dbReference type="ChEBI" id="CHEBI:35179"/>
        <dbReference type="ChEBI" id="CHEBI:57287"/>
        <dbReference type="ChEBI" id="CHEBI:58342"/>
        <dbReference type="EC" id="1.2.7.11"/>
    </reaction>
</comment>
<reference evidence="19 32" key="6">
    <citation type="journal article" date="2020" name="Nat. Commun.">
        <title>The structures of two archaeal type IV pili illuminate evolutionary relationships.</title>
        <authorList>
            <person name="Wang F."/>
            <person name="Baquero D.P."/>
            <person name="Su Z."/>
            <person name="Beltran L.C."/>
            <person name="Prangishvili D."/>
            <person name="Krupovic M."/>
            <person name="Egelman E.H."/>
        </authorList>
    </citation>
    <scope>NUCLEOTIDE SEQUENCE [LARGE SCALE GENOMIC DNA]</scope>
    <source>
        <strain evidence="19 32">POZ149</strain>
    </source>
</reference>
<evidence type="ECO:0000313" key="15">
    <source>
        <dbReference type="EMBL" id="AZF75331.1"/>
    </source>
</evidence>
<evidence type="ECO:0000313" key="25">
    <source>
        <dbReference type="Proteomes" id="UP000267993"/>
    </source>
</evidence>
<dbReference type="EMBL" id="CP033241">
    <property type="protein sequence ID" value="AZF83154.1"/>
    <property type="molecule type" value="Genomic_DNA"/>
</dbReference>
<dbReference type="EMBL" id="CP011057">
    <property type="protein sequence ID" value="AKA78350.1"/>
    <property type="molecule type" value="Genomic_DNA"/>
</dbReference>
<evidence type="ECO:0000313" key="19">
    <source>
        <dbReference type="EMBL" id="QPG49956.1"/>
    </source>
</evidence>
<comment type="subunit">
    <text evidence="3">Heterodimer composed of an alpha and a beta subunit.</text>
</comment>
<evidence type="ECO:0000313" key="32">
    <source>
        <dbReference type="Proteomes" id="UP000594632"/>
    </source>
</evidence>
<evidence type="ECO:0000313" key="30">
    <source>
        <dbReference type="Proteomes" id="UP000278715"/>
    </source>
</evidence>
<reference evidence="25 26" key="4">
    <citation type="journal article" date="2018" name="Proc. Natl. Acad. Sci. U.S.A.">
        <title>Nonmutational mechanism of inheritance in the Archaeon Sulfolobus solfataricus.</title>
        <authorList>
            <person name="Payne S."/>
            <person name="McCarthy S."/>
            <person name="Johnson T."/>
            <person name="North E."/>
            <person name="Blum P."/>
        </authorList>
    </citation>
    <scope>NUCLEOTIDE SEQUENCE [LARGE SCALE GENOMIC DNA]</scope>
    <source>
        <strain evidence="13 25">SARC-H</strain>
        <strain evidence="14 29">SARC-I</strain>
        <strain evidence="16 30">SARC-N</strain>
        <strain evidence="17 31">SARC-O</strain>
        <strain evidence="18 26">SUL120</strain>
        <strain evidence="12 27">SULG</strain>
        <strain evidence="15 28">SULM</strain>
    </source>
</reference>
<dbReference type="GeneID" id="44128500"/>
<reference evidence="20" key="2">
    <citation type="submission" date="2016-04" db="EMBL/GenBank/DDBJ databases">
        <authorList>
            <person name="Evans L.H."/>
            <person name="Alamgir A."/>
            <person name="Owens N."/>
            <person name="Weber N.D."/>
            <person name="Virtaneva K."/>
            <person name="Barbian K."/>
            <person name="Babar A."/>
            <person name="Rosenke K."/>
        </authorList>
    </citation>
    <scope>NUCLEOTIDE SEQUENCE</scope>
    <source>
        <strain evidence="20">P1</strain>
    </source>
</reference>
<evidence type="ECO:0000313" key="13">
    <source>
        <dbReference type="EMBL" id="AZF70089.1"/>
    </source>
</evidence>
<evidence type="ECO:0000313" key="11">
    <source>
        <dbReference type="EMBL" id="AKA78350.1"/>
    </source>
</evidence>
<dbReference type="Proteomes" id="UP000273443">
    <property type="component" value="Chromosome"/>
</dbReference>
<feature type="domain" description="Pyruvate:ferredoxin oxidoreductase core" evidence="8">
    <location>
        <begin position="263"/>
        <end position="364"/>
    </location>
</feature>
<dbReference type="Gene3D" id="3.40.50.920">
    <property type="match status" value="1"/>
</dbReference>
<dbReference type="SUPFAM" id="SSF52922">
    <property type="entry name" value="TK C-terminal domain-like"/>
    <property type="match status" value="1"/>
</dbReference>
<dbReference type="Proteomes" id="UP000269431">
    <property type="component" value="Chromosome"/>
</dbReference>
<dbReference type="GO" id="GO:0047553">
    <property type="term" value="F:2-oxoglutarate synthase activity"/>
    <property type="evidence" value="ECO:0007669"/>
    <property type="project" value="UniProtKB-ARBA"/>
</dbReference>
<dbReference type="AlphaFoldDB" id="A0A0E3MES5"/>
<evidence type="ECO:0000313" key="17">
    <source>
        <dbReference type="EMBL" id="AZF80546.1"/>
    </source>
</evidence>
<name>A0A0E3MES5_SACSO</name>
<evidence type="ECO:0000256" key="1">
    <source>
        <dbReference type="ARBA" id="ARBA00003908"/>
    </source>
</evidence>
<dbReference type="Proteomes" id="UP000033085">
    <property type="component" value="Chromosome"/>
</dbReference>
<evidence type="ECO:0000313" key="22">
    <source>
        <dbReference type="Proteomes" id="UP000033085"/>
    </source>
</evidence>
<evidence type="ECO:0000313" key="31">
    <source>
        <dbReference type="Proteomes" id="UP000282269"/>
    </source>
</evidence>
<reference evidence="11" key="5">
    <citation type="submission" date="2018-10" db="EMBL/GenBank/DDBJ databases">
        <authorList>
            <person name="McCarthy S."/>
            <person name="Gradnigo J."/>
            <person name="Johnson T."/>
            <person name="Payne S."/>
            <person name="Lipzen A."/>
            <person name="Schackwitz W."/>
            <person name="Martin J."/>
            <person name="Moriyama E."/>
            <person name="Blum P."/>
        </authorList>
    </citation>
    <scope>NUCLEOTIDE SEQUENCE</scope>
    <source>
        <strain evidence="9">SARC-B</strain>
        <strain evidence="10">SARC-C</strain>
        <strain evidence="11">SULA</strain>
    </source>
</reference>
<dbReference type="Pfam" id="PF17147">
    <property type="entry name" value="PFOR_II"/>
    <property type="match status" value="1"/>
</dbReference>
<feature type="domain" description="Pyruvate flavodoxin/ferredoxin oxidoreductase pyrimidine binding" evidence="7">
    <location>
        <begin position="15"/>
        <end position="237"/>
    </location>
</feature>
<dbReference type="GO" id="GO:0019164">
    <property type="term" value="F:pyruvate synthase activity"/>
    <property type="evidence" value="ECO:0007669"/>
    <property type="project" value="UniProtKB-ARBA"/>
</dbReference>
<dbReference type="KEGG" id="ssoa:SULA_0559"/>
<dbReference type="PANTHER" id="PTHR32154">
    <property type="entry name" value="PYRUVATE-FLAVODOXIN OXIDOREDUCTASE-RELATED"/>
    <property type="match status" value="1"/>
</dbReference>
<evidence type="ECO:0000313" key="23">
    <source>
        <dbReference type="Proteomes" id="UP000033106"/>
    </source>
</evidence>
<evidence type="ECO:0000313" key="12">
    <source>
        <dbReference type="EMBL" id="AZF67469.1"/>
    </source>
</evidence>
<reference evidence="21 22" key="1">
    <citation type="journal article" date="2015" name="Genome Announc.">
        <title>Complete Genome Sequence of Sulfolobus solfataricus Strain 98/2 and Evolved Derivatives.</title>
        <authorList>
            <person name="McCarthy S."/>
            <person name="Gradnigo J."/>
            <person name="Johnson T."/>
            <person name="Payne S."/>
            <person name="Lipzen A."/>
            <person name="Martin J."/>
            <person name="Schackwitz W."/>
            <person name="Moriyama E."/>
            <person name="Blum P."/>
        </authorList>
    </citation>
    <scope>NUCLEOTIDE SEQUENCE [LARGE SCALE GENOMIC DNA]</scope>
    <source>
        <strain evidence="21">98/2 SULC</strain>
        <strain evidence="9">SARC-B</strain>
        <strain evidence="10">SARC-C</strain>
        <strain evidence="11 23">SULA</strain>
        <strain evidence="22">SULB</strain>
    </source>
</reference>
<dbReference type="EC" id="1.2.7.11" evidence="4"/>
<gene>
    <name evidence="19" type="ORF">HFC64_09110</name>
    <name evidence="20" type="ORF">SSOP1_2880</name>
    <name evidence="11" type="ORF">SULA_0559</name>
    <name evidence="9" type="ORF">SULB_0561</name>
    <name evidence="10" type="ORF">SULC_0559</name>
    <name evidence="12" type="ORF">SULG_02865</name>
    <name evidence="13" type="ORF">SULH_02865</name>
    <name evidence="14" type="ORF">SULI_02865</name>
    <name evidence="15" type="ORF">SULM_02865</name>
    <name evidence="16" type="ORF">SULN_02865</name>
    <name evidence="17" type="ORF">SULO_02875</name>
    <name evidence="18" type="ORF">SULZ_02910</name>
</gene>
<comment type="function">
    <text evidence="1">Catalyzes the coenzyme A-dependent oxidative decarboxylation of different 2-oxoacids such as 2-oxoglutarate, pyruvate and 2-oxobutyrate to form their CoA derivatives.</text>
</comment>
<evidence type="ECO:0000313" key="16">
    <source>
        <dbReference type="EMBL" id="AZF77940.1"/>
    </source>
</evidence>
<dbReference type="EMBL" id="CP033236">
    <property type="protein sequence ID" value="AZF70089.1"/>
    <property type="molecule type" value="Genomic_DNA"/>
</dbReference>
<dbReference type="SUPFAM" id="SSF52518">
    <property type="entry name" value="Thiamin diphosphate-binding fold (THDP-binding)"/>
    <property type="match status" value="1"/>
</dbReference>
<dbReference type="Proteomes" id="UP000076770">
    <property type="component" value="Chromosome i"/>
</dbReference>
<comment type="subunit">
    <text evidence="2">Heterotetramer of one alpha, one beta, one delta and one gamma chain.</text>
</comment>
<evidence type="ECO:0000313" key="10">
    <source>
        <dbReference type="EMBL" id="AKA75657.1"/>
    </source>
</evidence>
<dbReference type="GO" id="GO:0018491">
    <property type="term" value="F:2-oxobutyrate synthase activity"/>
    <property type="evidence" value="ECO:0007669"/>
    <property type="project" value="UniProtKB-ARBA"/>
</dbReference>
<dbReference type="EMBL" id="CP050869">
    <property type="protein sequence ID" value="QPG49956.1"/>
    <property type="molecule type" value="Genomic_DNA"/>
</dbReference>
<evidence type="ECO:0000313" key="27">
    <source>
        <dbReference type="Proteomes" id="UP000273194"/>
    </source>
</evidence>
<evidence type="ECO:0000313" key="24">
    <source>
        <dbReference type="Proteomes" id="UP000076770"/>
    </source>
</evidence>
<evidence type="ECO:0000259" key="8">
    <source>
        <dbReference type="Pfam" id="PF17147"/>
    </source>
</evidence>
<dbReference type="GeneID" id="1452786"/>
<dbReference type="InterPro" id="IPR002880">
    <property type="entry name" value="Pyrv_Fd/Flavodoxin_OxRdtase_N"/>
</dbReference>
<keyword evidence="11" id="KW-0670">Pyruvate</keyword>
<dbReference type="EMBL" id="CP033237">
    <property type="protein sequence ID" value="AZF72709.1"/>
    <property type="molecule type" value="Genomic_DNA"/>
</dbReference>
<dbReference type="EMBL" id="CP033238">
    <property type="protein sequence ID" value="AZF75331.1"/>
    <property type="molecule type" value="Genomic_DNA"/>
</dbReference>
<dbReference type="EMBL" id="LT549890">
    <property type="protein sequence ID" value="SAI86434.1"/>
    <property type="molecule type" value="Genomic_DNA"/>
</dbReference>
<dbReference type="EMBL" id="CP033235">
    <property type="protein sequence ID" value="AZF67469.1"/>
    <property type="molecule type" value="Genomic_DNA"/>
</dbReference>
<dbReference type="PANTHER" id="PTHR32154:SF0">
    <property type="entry name" value="PYRUVATE-FLAVODOXIN OXIDOREDUCTASE-RELATED"/>
    <property type="match status" value="1"/>
</dbReference>
<dbReference type="InterPro" id="IPR033412">
    <property type="entry name" value="PFOR_II"/>
</dbReference>
<evidence type="ECO:0000313" key="26">
    <source>
        <dbReference type="Proteomes" id="UP000269431"/>
    </source>
</evidence>
<accession>A0A0E3MES5</accession>
<dbReference type="OMA" id="RAMAPPW"/>
<dbReference type="EMBL" id="CP011055">
    <property type="protein sequence ID" value="AKA72958.1"/>
    <property type="molecule type" value="Genomic_DNA"/>
</dbReference>
<evidence type="ECO:0000259" key="7">
    <source>
        <dbReference type="Pfam" id="PF01855"/>
    </source>
</evidence>
<dbReference type="KEGG" id="ssof:SULC_0559"/>
<dbReference type="Proteomes" id="UP000273194">
    <property type="component" value="Chromosome"/>
</dbReference>
<dbReference type="Gene3D" id="3.40.50.970">
    <property type="match status" value="1"/>
</dbReference>
<dbReference type="EMBL" id="CP033240">
    <property type="protein sequence ID" value="AZF80546.1"/>
    <property type="molecule type" value="Genomic_DNA"/>
</dbReference>
<protein>
    <recommendedName>
        <fullName evidence="4">2-oxoacid oxidoreductase (ferredoxin)</fullName>
        <ecNumber evidence="4">1.2.7.11</ecNumber>
    </recommendedName>
</protein>
<dbReference type="Proteomes" id="UP000278715">
    <property type="component" value="Chromosome"/>
</dbReference>
<dbReference type="CDD" id="cd07034">
    <property type="entry name" value="TPP_PYR_PFOR_IOR-alpha_like"/>
    <property type="match status" value="1"/>
</dbReference>
<reference evidence="24" key="3">
    <citation type="submission" date="2016-04" db="EMBL/GenBank/DDBJ databases">
        <authorList>
            <person name="Shah S.A."/>
            <person name="Garrett R.A."/>
        </authorList>
    </citation>
    <scope>NUCLEOTIDE SEQUENCE [LARGE SCALE GENOMIC DNA]</scope>
    <source>
        <strain evidence="24">ATCC 35091 / DSM 1616 / JCM 8930 / NBRC 15331 / P1</strain>
    </source>
</reference>